<dbReference type="InterPro" id="IPR008965">
    <property type="entry name" value="CBM2/CBM3_carb-bd_dom_sf"/>
</dbReference>
<feature type="compositionally biased region" description="Pro residues" evidence="3">
    <location>
        <begin position="460"/>
        <end position="482"/>
    </location>
</feature>
<sequence>MNRTAFTRSALALAAAGTLMLAGLVLTGPPASAATAAAFPGAAGPAMNATGGRGGDIYHVTNLTDNANSPQPGSLRYGIANAPSTGRTIVFDVAGTIKLSPGGRNGWLSIGKSNLTIAGQTAPKPGITIMGQATKVTGSNIVIRHVKFRPGKDQANPGTATNDGLWLTGTNIIVDHVSVSWHDDEGISASDAAGQISVQYAIVSDGLNYNGHSYGALVGSDVTGSNIAYTHNLFAHHKSRLPRLGNETGAVNYVEWSNNVVFEGGGYSGADQNANANFVGNTYLRHNSSNPEVFVGAAGTSAYISGNRADYDGDSNLTNGSDASWNRFTSVPTQRSSRFPVPNVTTESASASLTKVLDRAGAFWWSRDAVDTRVVSETRSTSGAVPNEPNSTEWNNAWNAAQVNRATGWDTDGDGMPNAWESANGFNPATADHNGDADNDGYRNIEEYLDYAAQGSPALPTTPPTTAPTTPPTTAPTTPPTTAPTTGPTTPPTTGPTTPPATGACTASYRTTNTWSGGFQGEVTVIAGSAAINGWTARWTLASGQTINQVWNGKLTVGGTNAAVANESYNGALAAGASATFGFLATGTATTPTFTCTTP</sequence>
<dbReference type="AlphaFoldDB" id="A0A919JV02"/>
<name>A0A919JV02_9ACTN</name>
<evidence type="ECO:0000313" key="7">
    <source>
        <dbReference type="Proteomes" id="UP000636960"/>
    </source>
</evidence>
<keyword evidence="2" id="KW-0325">Glycoprotein</keyword>
<proteinExistence type="predicted"/>
<organism evidence="6 7">
    <name type="scientific">Paractinoplanes rishiriensis</name>
    <dbReference type="NCBI Taxonomy" id="1050105"/>
    <lineage>
        <taxon>Bacteria</taxon>
        <taxon>Bacillati</taxon>
        <taxon>Actinomycetota</taxon>
        <taxon>Actinomycetes</taxon>
        <taxon>Micromonosporales</taxon>
        <taxon>Micromonosporaceae</taxon>
        <taxon>Paractinoplanes</taxon>
    </lineage>
</organism>
<accession>A0A919JV02</accession>
<comment type="caution">
    <text evidence="6">The sequence shown here is derived from an EMBL/GenBank/DDBJ whole genome shotgun (WGS) entry which is preliminary data.</text>
</comment>
<dbReference type="InterPro" id="IPR052063">
    <property type="entry name" value="Polysaccharide_Lyase_1"/>
</dbReference>
<feature type="domain" description="CBM2" evidence="5">
    <location>
        <begin position="498"/>
        <end position="599"/>
    </location>
</feature>
<dbReference type="GO" id="GO:0005975">
    <property type="term" value="P:carbohydrate metabolic process"/>
    <property type="evidence" value="ECO:0007669"/>
    <property type="project" value="InterPro"/>
</dbReference>
<dbReference type="Gene3D" id="2.60.40.290">
    <property type="match status" value="1"/>
</dbReference>
<dbReference type="GO" id="GO:0030247">
    <property type="term" value="F:polysaccharide binding"/>
    <property type="evidence" value="ECO:0007669"/>
    <property type="project" value="UniProtKB-UniRule"/>
</dbReference>
<dbReference type="EMBL" id="BOMV01000035">
    <property type="protein sequence ID" value="GIE95716.1"/>
    <property type="molecule type" value="Genomic_DNA"/>
</dbReference>
<dbReference type="Gene3D" id="2.160.20.10">
    <property type="entry name" value="Single-stranded right-handed beta-helix, Pectin lyase-like"/>
    <property type="match status" value="1"/>
</dbReference>
<dbReference type="InterPro" id="IPR001919">
    <property type="entry name" value="CBD2"/>
</dbReference>
<gene>
    <name evidence="6" type="ORF">Ari01nite_31810</name>
</gene>
<feature type="chain" id="PRO_5037663675" description="CBM2 domain-containing protein" evidence="4">
    <location>
        <begin position="34"/>
        <end position="599"/>
    </location>
</feature>
<dbReference type="PROSITE" id="PS51173">
    <property type="entry name" value="CBM2"/>
    <property type="match status" value="1"/>
</dbReference>
<feature type="signal peptide" evidence="4">
    <location>
        <begin position="1"/>
        <end position="33"/>
    </location>
</feature>
<keyword evidence="7" id="KW-1185">Reference proteome</keyword>
<evidence type="ECO:0000256" key="4">
    <source>
        <dbReference type="SAM" id="SignalP"/>
    </source>
</evidence>
<keyword evidence="4" id="KW-0732">Signal</keyword>
<dbReference type="InterPro" id="IPR012334">
    <property type="entry name" value="Pectin_lyas_fold"/>
</dbReference>
<dbReference type="RefSeq" id="WP_239162788.1">
    <property type="nucleotide sequence ID" value="NZ_BOMV01000035.1"/>
</dbReference>
<reference evidence="6" key="1">
    <citation type="submission" date="2021-01" db="EMBL/GenBank/DDBJ databases">
        <title>Whole genome shotgun sequence of Actinoplanes rishiriensis NBRC 108556.</title>
        <authorList>
            <person name="Komaki H."/>
            <person name="Tamura T."/>
        </authorList>
    </citation>
    <scope>NUCLEOTIDE SEQUENCE</scope>
    <source>
        <strain evidence="6">NBRC 108556</strain>
    </source>
</reference>
<feature type="region of interest" description="Disordered" evidence="3">
    <location>
        <begin position="455"/>
        <end position="509"/>
    </location>
</feature>
<evidence type="ECO:0000313" key="6">
    <source>
        <dbReference type="EMBL" id="GIE95716.1"/>
    </source>
</evidence>
<evidence type="ECO:0000256" key="3">
    <source>
        <dbReference type="SAM" id="MobiDB-lite"/>
    </source>
</evidence>
<dbReference type="InterPro" id="IPR011050">
    <property type="entry name" value="Pectin_lyase_fold/virulence"/>
</dbReference>
<evidence type="ECO:0000256" key="1">
    <source>
        <dbReference type="ARBA" id="ARBA00022723"/>
    </source>
</evidence>
<dbReference type="Proteomes" id="UP000636960">
    <property type="component" value="Unassembled WGS sequence"/>
</dbReference>
<feature type="compositionally biased region" description="Pro residues" evidence="3">
    <location>
        <begin position="489"/>
        <end position="499"/>
    </location>
</feature>
<dbReference type="Pfam" id="PF00553">
    <property type="entry name" value="CBM_2"/>
    <property type="match status" value="1"/>
</dbReference>
<dbReference type="GO" id="GO:0004553">
    <property type="term" value="F:hydrolase activity, hydrolyzing O-glycosyl compounds"/>
    <property type="evidence" value="ECO:0007669"/>
    <property type="project" value="InterPro"/>
</dbReference>
<evidence type="ECO:0000259" key="5">
    <source>
        <dbReference type="PROSITE" id="PS51173"/>
    </source>
</evidence>
<dbReference type="PANTHER" id="PTHR42970">
    <property type="entry name" value="PECTATE LYASE C-RELATED"/>
    <property type="match status" value="1"/>
</dbReference>
<dbReference type="GO" id="GO:0046872">
    <property type="term" value="F:metal ion binding"/>
    <property type="evidence" value="ECO:0007669"/>
    <property type="project" value="UniProtKB-KW"/>
</dbReference>
<keyword evidence="1" id="KW-0479">Metal-binding</keyword>
<dbReference type="PANTHER" id="PTHR42970:SF1">
    <property type="entry name" value="PECTATE LYASE C-RELATED"/>
    <property type="match status" value="1"/>
</dbReference>
<dbReference type="SMART" id="SM00637">
    <property type="entry name" value="CBD_II"/>
    <property type="match status" value="1"/>
</dbReference>
<protein>
    <recommendedName>
        <fullName evidence="5">CBM2 domain-containing protein</fullName>
    </recommendedName>
</protein>
<evidence type="ECO:0000256" key="2">
    <source>
        <dbReference type="ARBA" id="ARBA00023180"/>
    </source>
</evidence>
<dbReference type="SUPFAM" id="SSF51126">
    <property type="entry name" value="Pectin lyase-like"/>
    <property type="match status" value="1"/>
</dbReference>
<dbReference type="InterPro" id="IPR012291">
    <property type="entry name" value="CBM2_carb-bd_dom_sf"/>
</dbReference>
<dbReference type="SUPFAM" id="SSF49384">
    <property type="entry name" value="Carbohydrate-binding domain"/>
    <property type="match status" value="1"/>
</dbReference>